<dbReference type="InterPro" id="IPR043764">
    <property type="entry name" value="DUF5710"/>
</dbReference>
<dbReference type="AlphaFoldDB" id="A0A8F1IFI4"/>
<evidence type="ECO:0000256" key="1">
    <source>
        <dbReference type="SAM" id="MobiDB-lite"/>
    </source>
</evidence>
<gene>
    <name evidence="3" type="ORF">EOLPNHPH_00075</name>
</gene>
<evidence type="ECO:0000259" key="2">
    <source>
        <dbReference type="Pfam" id="PF18974"/>
    </source>
</evidence>
<feature type="domain" description="DUF5710" evidence="2">
    <location>
        <begin position="6"/>
        <end position="57"/>
    </location>
</feature>
<geneLocation type="plasmid" evidence="3">
    <name>pCTX-M-1.B1</name>
</geneLocation>
<dbReference type="EMBL" id="MW978789">
    <property type="protein sequence ID" value="QWP89459.1"/>
    <property type="molecule type" value="Genomic_DNA"/>
</dbReference>
<reference evidence="3" key="1">
    <citation type="journal article" date="2021" name="Antibiotics">
        <title>Does an Antibiotic Stewardship Applied in a Pig Farm Lead to Low ESBL Prevalence?</title>
        <authorList>
            <person name="Fournier C."/>
            <person name="Nordmann P."/>
            <person name="Pittet O."/>
            <person name="Poirel L."/>
        </authorList>
    </citation>
    <scope>NUCLEOTIDE SEQUENCE</scope>
    <source>
        <plasmid evidence="3">pCTX-M-1.B1</plasmid>
    </source>
</reference>
<protein>
    <recommendedName>
        <fullName evidence="2">DUF5710 domain-containing protein</fullName>
    </recommendedName>
</protein>
<keyword evidence="3" id="KW-0614">Plasmid</keyword>
<accession>A0A8F1IFI4</accession>
<organism evidence="3">
    <name type="scientific">Escherichia coli</name>
    <dbReference type="NCBI Taxonomy" id="562"/>
    <lineage>
        <taxon>Bacteria</taxon>
        <taxon>Pseudomonadati</taxon>
        <taxon>Pseudomonadota</taxon>
        <taxon>Gammaproteobacteria</taxon>
        <taxon>Enterobacterales</taxon>
        <taxon>Enterobacteriaceae</taxon>
        <taxon>Escherichia</taxon>
    </lineage>
</organism>
<sequence>MRSAVRTWLAVPADEIEDLKKAHPPMNGHTPVIWDKEHKLWFARPGADLSRLDRWLPRPQDVSMNGSDPVTEFAQVLENAGLVLKELPVMDGKIHRVPTADDKKGQKSGAYRGFLDGRPAGWYRDYRSADDSPITWTFSGGEQTDPRARLHLKAHSMQRREDAERD</sequence>
<dbReference type="Pfam" id="PF18974">
    <property type="entry name" value="DUF5710"/>
    <property type="match status" value="1"/>
</dbReference>
<name>A0A8F1IFI4_ECOLX</name>
<feature type="region of interest" description="Disordered" evidence="1">
    <location>
        <begin position="137"/>
        <end position="166"/>
    </location>
</feature>
<evidence type="ECO:0000313" key="3">
    <source>
        <dbReference type="EMBL" id="QWP89459.1"/>
    </source>
</evidence>
<proteinExistence type="predicted"/>